<dbReference type="CDD" id="cd22157">
    <property type="entry name" value="F-box_AtFBW1-like"/>
    <property type="match status" value="1"/>
</dbReference>
<dbReference type="InterPro" id="IPR013187">
    <property type="entry name" value="F-box-assoc_dom_typ3"/>
</dbReference>
<comment type="caution">
    <text evidence="2">The sequence shown here is derived from an EMBL/GenBank/DDBJ whole genome shotgun (WGS) entry which is preliminary data.</text>
</comment>
<sequence length="399" mass="45382">MSDYLRLESRSSRKQMLPYLPPEVITLILSRLPAKSAVKCTAVCKSWYALIKDPSFISAHLQQAAALQDDYLLLLGLCGSTLRMVYRLYRENDAFEEYKQLLPPFKFGESRVFVICGMCNGLVCLAGFDSDSCSIILWNISIQKQFIFPTPDLPFEGRYKAAIGFGYDSESDDYKVLLIMPPVANEDLTEVWLFSLNRCSWTRLSKVCPKHSCYGFGQVVFLKGALHWPGYLNDDMFTHMILAYDLSAEKFHVLNYPETLKNHVHELCLTKYGESIAVVATGIFEVSGEEQLELWVMKEYGEDSSWMRVLHSTGENGEFVFDSHLFYVLGVRKNGELLLIVRGDRGYDFWLATLDLNCHTPNQQLQCLVGDIDIYASFFGSNVESLVLLDNGEEDTNVK</sequence>
<dbReference type="SUPFAM" id="SSF50965">
    <property type="entry name" value="Galactose oxidase, central domain"/>
    <property type="match status" value="1"/>
</dbReference>
<protein>
    <recommendedName>
        <fullName evidence="1">F-box domain-containing protein</fullName>
    </recommendedName>
</protein>
<name>A0A328DEE3_9ASTE</name>
<evidence type="ECO:0000313" key="3">
    <source>
        <dbReference type="Proteomes" id="UP000249390"/>
    </source>
</evidence>
<dbReference type="SUPFAM" id="SSF81383">
    <property type="entry name" value="F-box domain"/>
    <property type="match status" value="1"/>
</dbReference>
<organism evidence="2 3">
    <name type="scientific">Cuscuta australis</name>
    <dbReference type="NCBI Taxonomy" id="267555"/>
    <lineage>
        <taxon>Eukaryota</taxon>
        <taxon>Viridiplantae</taxon>
        <taxon>Streptophyta</taxon>
        <taxon>Embryophyta</taxon>
        <taxon>Tracheophyta</taxon>
        <taxon>Spermatophyta</taxon>
        <taxon>Magnoliopsida</taxon>
        <taxon>eudicotyledons</taxon>
        <taxon>Gunneridae</taxon>
        <taxon>Pentapetalae</taxon>
        <taxon>asterids</taxon>
        <taxon>lamiids</taxon>
        <taxon>Solanales</taxon>
        <taxon>Convolvulaceae</taxon>
        <taxon>Cuscuteae</taxon>
        <taxon>Cuscuta</taxon>
        <taxon>Cuscuta subgen. Grammica</taxon>
        <taxon>Cuscuta sect. Cleistogrammica</taxon>
    </lineage>
</organism>
<dbReference type="InterPro" id="IPR036047">
    <property type="entry name" value="F-box-like_dom_sf"/>
</dbReference>
<dbReference type="AlphaFoldDB" id="A0A328DEE3"/>
<dbReference type="Proteomes" id="UP000249390">
    <property type="component" value="Unassembled WGS sequence"/>
</dbReference>
<dbReference type="PANTHER" id="PTHR31672">
    <property type="entry name" value="BNACNNG10540D PROTEIN"/>
    <property type="match status" value="1"/>
</dbReference>
<dbReference type="SMART" id="SM00256">
    <property type="entry name" value="FBOX"/>
    <property type="match status" value="1"/>
</dbReference>
<accession>A0A328DEE3</accession>
<dbReference type="Pfam" id="PF12937">
    <property type="entry name" value="F-box-like"/>
    <property type="match status" value="1"/>
</dbReference>
<dbReference type="NCBIfam" id="TIGR01640">
    <property type="entry name" value="F_box_assoc_1"/>
    <property type="match status" value="1"/>
</dbReference>
<reference evidence="2 3" key="1">
    <citation type="submission" date="2018-06" db="EMBL/GenBank/DDBJ databases">
        <title>The Genome of Cuscuta australis (Dodder) Provides Insight into the Evolution of Plant Parasitism.</title>
        <authorList>
            <person name="Liu H."/>
        </authorList>
    </citation>
    <scope>NUCLEOTIDE SEQUENCE [LARGE SCALE GENOMIC DNA]</scope>
    <source>
        <strain evidence="3">cv. Yunnan</strain>
        <tissue evidence="2">Vines</tissue>
    </source>
</reference>
<keyword evidence="3" id="KW-1185">Reference proteome</keyword>
<dbReference type="InterPro" id="IPR001810">
    <property type="entry name" value="F-box_dom"/>
</dbReference>
<evidence type="ECO:0000313" key="2">
    <source>
        <dbReference type="EMBL" id="RAL42293.1"/>
    </source>
</evidence>
<dbReference type="InterPro" id="IPR017451">
    <property type="entry name" value="F-box-assoc_interact_dom"/>
</dbReference>
<proteinExistence type="predicted"/>
<dbReference type="InterPro" id="IPR011043">
    <property type="entry name" value="Gal_Oxase/kelch_b-propeller"/>
</dbReference>
<feature type="domain" description="F-box" evidence="1">
    <location>
        <begin position="14"/>
        <end position="64"/>
    </location>
</feature>
<dbReference type="Gene3D" id="1.20.1280.50">
    <property type="match status" value="1"/>
</dbReference>
<gene>
    <name evidence="2" type="ORF">DM860_012076</name>
</gene>
<evidence type="ECO:0000259" key="1">
    <source>
        <dbReference type="PROSITE" id="PS50181"/>
    </source>
</evidence>
<dbReference type="PANTHER" id="PTHR31672:SF13">
    <property type="entry name" value="F-BOX PROTEIN CPR30-LIKE"/>
    <property type="match status" value="1"/>
</dbReference>
<dbReference type="InterPro" id="IPR050796">
    <property type="entry name" value="SCF_F-box_component"/>
</dbReference>
<dbReference type="EMBL" id="NQVE01000175">
    <property type="protein sequence ID" value="RAL42293.1"/>
    <property type="molecule type" value="Genomic_DNA"/>
</dbReference>
<dbReference type="PROSITE" id="PS50181">
    <property type="entry name" value="FBOX"/>
    <property type="match status" value="1"/>
</dbReference>
<dbReference type="Pfam" id="PF08268">
    <property type="entry name" value="FBA_3"/>
    <property type="match status" value="1"/>
</dbReference>